<gene>
    <name evidence="15" type="ORF">METZ01_LOCUS205477</name>
</gene>
<dbReference type="AlphaFoldDB" id="A0A382ERM0"/>
<evidence type="ECO:0000313" key="15">
    <source>
        <dbReference type="EMBL" id="SVB52623.1"/>
    </source>
</evidence>
<dbReference type="GO" id="GO:0005524">
    <property type="term" value="F:ATP binding"/>
    <property type="evidence" value="ECO:0007669"/>
    <property type="project" value="UniProtKB-KW"/>
</dbReference>
<dbReference type="GO" id="GO:1990077">
    <property type="term" value="C:primosome complex"/>
    <property type="evidence" value="ECO:0007669"/>
    <property type="project" value="UniProtKB-KW"/>
</dbReference>
<dbReference type="PANTHER" id="PTHR30580">
    <property type="entry name" value="PRIMOSOMAL PROTEIN N"/>
    <property type="match status" value="1"/>
</dbReference>
<evidence type="ECO:0000256" key="9">
    <source>
        <dbReference type="ARBA" id="ARBA00023125"/>
    </source>
</evidence>
<keyword evidence="1" id="KW-0639">Primosome</keyword>
<dbReference type="SMART" id="SM00487">
    <property type="entry name" value="DEXDc"/>
    <property type="match status" value="1"/>
</dbReference>
<keyword evidence="3" id="KW-0479">Metal-binding</keyword>
<dbReference type="GO" id="GO:0016787">
    <property type="term" value="F:hydrolase activity"/>
    <property type="evidence" value="ECO:0007669"/>
    <property type="project" value="UniProtKB-KW"/>
</dbReference>
<dbReference type="PROSITE" id="PS51192">
    <property type="entry name" value="HELICASE_ATP_BIND_1"/>
    <property type="match status" value="1"/>
</dbReference>
<evidence type="ECO:0000256" key="7">
    <source>
        <dbReference type="ARBA" id="ARBA00022833"/>
    </source>
</evidence>
<keyword evidence="7" id="KW-0862">Zinc</keyword>
<dbReference type="InterPro" id="IPR040498">
    <property type="entry name" value="PriA_CRR"/>
</dbReference>
<dbReference type="GO" id="GO:0046872">
    <property type="term" value="F:metal ion binding"/>
    <property type="evidence" value="ECO:0007669"/>
    <property type="project" value="UniProtKB-KW"/>
</dbReference>
<dbReference type="Pfam" id="PF00270">
    <property type="entry name" value="DEAD"/>
    <property type="match status" value="1"/>
</dbReference>
<dbReference type="GO" id="GO:0003677">
    <property type="term" value="F:DNA binding"/>
    <property type="evidence" value="ECO:0007669"/>
    <property type="project" value="UniProtKB-KW"/>
</dbReference>
<dbReference type="NCBIfam" id="TIGR00595">
    <property type="entry name" value="priA"/>
    <property type="match status" value="1"/>
</dbReference>
<protein>
    <recommendedName>
        <fullName evidence="11">DNA 3'-5' helicase</fullName>
        <ecNumber evidence="11">5.6.2.4</ecNumber>
    </recommendedName>
</protein>
<evidence type="ECO:0000259" key="14">
    <source>
        <dbReference type="PROSITE" id="PS51194"/>
    </source>
</evidence>
<feature type="domain" description="Helicase ATP-binding" evidence="13">
    <location>
        <begin position="148"/>
        <end position="315"/>
    </location>
</feature>
<dbReference type="SUPFAM" id="SSF52540">
    <property type="entry name" value="P-loop containing nucleoside triphosphate hydrolases"/>
    <property type="match status" value="2"/>
</dbReference>
<dbReference type="PROSITE" id="PS51194">
    <property type="entry name" value="HELICASE_CTER"/>
    <property type="match status" value="1"/>
</dbReference>
<dbReference type="Pfam" id="PF00271">
    <property type="entry name" value="Helicase_C"/>
    <property type="match status" value="1"/>
</dbReference>
<evidence type="ECO:0000256" key="4">
    <source>
        <dbReference type="ARBA" id="ARBA00022741"/>
    </source>
</evidence>
<dbReference type="Gene3D" id="3.40.50.300">
    <property type="entry name" value="P-loop containing nucleotide triphosphate hydrolases"/>
    <property type="match status" value="2"/>
</dbReference>
<dbReference type="InterPro" id="IPR011545">
    <property type="entry name" value="DEAD/DEAH_box_helicase_dom"/>
</dbReference>
<feature type="non-terminal residue" evidence="15">
    <location>
        <position position="552"/>
    </location>
</feature>
<dbReference type="PANTHER" id="PTHR30580:SF0">
    <property type="entry name" value="PRIMOSOMAL PROTEIN N"/>
    <property type="match status" value="1"/>
</dbReference>
<evidence type="ECO:0000256" key="6">
    <source>
        <dbReference type="ARBA" id="ARBA00022806"/>
    </source>
</evidence>
<dbReference type="GO" id="GO:0043138">
    <property type="term" value="F:3'-5' DNA helicase activity"/>
    <property type="evidence" value="ECO:0007669"/>
    <property type="project" value="UniProtKB-EC"/>
</dbReference>
<evidence type="ECO:0000256" key="10">
    <source>
        <dbReference type="ARBA" id="ARBA00023235"/>
    </source>
</evidence>
<evidence type="ECO:0000256" key="3">
    <source>
        <dbReference type="ARBA" id="ARBA00022723"/>
    </source>
</evidence>
<keyword evidence="8" id="KW-0067">ATP-binding</keyword>
<dbReference type="EMBL" id="UINC01045634">
    <property type="protein sequence ID" value="SVB52623.1"/>
    <property type="molecule type" value="Genomic_DNA"/>
</dbReference>
<dbReference type="InterPro" id="IPR027417">
    <property type="entry name" value="P-loop_NTPase"/>
</dbReference>
<evidence type="ECO:0000256" key="8">
    <source>
        <dbReference type="ARBA" id="ARBA00022840"/>
    </source>
</evidence>
<keyword evidence="2" id="KW-0235">DNA replication</keyword>
<evidence type="ECO:0000256" key="1">
    <source>
        <dbReference type="ARBA" id="ARBA00022515"/>
    </source>
</evidence>
<keyword evidence="10" id="KW-0413">Isomerase</keyword>
<evidence type="ECO:0000256" key="11">
    <source>
        <dbReference type="ARBA" id="ARBA00034808"/>
    </source>
</evidence>
<evidence type="ECO:0000256" key="12">
    <source>
        <dbReference type="ARBA" id="ARBA00048988"/>
    </source>
</evidence>
<proteinExistence type="predicted"/>
<evidence type="ECO:0000256" key="2">
    <source>
        <dbReference type="ARBA" id="ARBA00022705"/>
    </source>
</evidence>
<dbReference type="InterPro" id="IPR014001">
    <property type="entry name" value="Helicase_ATP-bd"/>
</dbReference>
<comment type="catalytic activity">
    <reaction evidence="12">
        <text>ATP + H2O = ADP + phosphate + H(+)</text>
        <dbReference type="Rhea" id="RHEA:13065"/>
        <dbReference type="ChEBI" id="CHEBI:15377"/>
        <dbReference type="ChEBI" id="CHEBI:15378"/>
        <dbReference type="ChEBI" id="CHEBI:30616"/>
        <dbReference type="ChEBI" id="CHEBI:43474"/>
        <dbReference type="ChEBI" id="CHEBI:456216"/>
        <dbReference type="EC" id="5.6.2.4"/>
    </reaction>
</comment>
<dbReference type="FunFam" id="3.40.50.300:FF:000489">
    <property type="entry name" value="Primosome assembly protein PriA"/>
    <property type="match status" value="1"/>
</dbReference>
<dbReference type="GO" id="GO:0006310">
    <property type="term" value="P:DNA recombination"/>
    <property type="evidence" value="ECO:0007669"/>
    <property type="project" value="InterPro"/>
</dbReference>
<dbReference type="GO" id="GO:0006302">
    <property type="term" value="P:double-strand break repair"/>
    <property type="evidence" value="ECO:0007669"/>
    <property type="project" value="InterPro"/>
</dbReference>
<dbReference type="GO" id="GO:0006270">
    <property type="term" value="P:DNA replication initiation"/>
    <property type="evidence" value="ECO:0007669"/>
    <property type="project" value="TreeGrafter"/>
</dbReference>
<name>A0A382ERM0_9ZZZZ</name>
<dbReference type="Pfam" id="PF18319">
    <property type="entry name" value="Zn_ribbon_PriA"/>
    <property type="match status" value="1"/>
</dbReference>
<organism evidence="15">
    <name type="scientific">marine metagenome</name>
    <dbReference type="NCBI Taxonomy" id="408172"/>
    <lineage>
        <taxon>unclassified sequences</taxon>
        <taxon>metagenomes</taxon>
        <taxon>ecological metagenomes</taxon>
    </lineage>
</organism>
<reference evidence="15" key="1">
    <citation type="submission" date="2018-05" db="EMBL/GenBank/DDBJ databases">
        <authorList>
            <person name="Lanie J.A."/>
            <person name="Ng W.-L."/>
            <person name="Kazmierczak K.M."/>
            <person name="Andrzejewski T.M."/>
            <person name="Davidsen T.M."/>
            <person name="Wayne K.J."/>
            <person name="Tettelin H."/>
            <person name="Glass J.I."/>
            <person name="Rusch D."/>
            <person name="Podicherti R."/>
            <person name="Tsui H.-C.T."/>
            <person name="Winkler M.E."/>
        </authorList>
    </citation>
    <scope>NUCLEOTIDE SEQUENCE</scope>
</reference>
<dbReference type="InterPro" id="IPR001650">
    <property type="entry name" value="Helicase_C-like"/>
</dbReference>
<feature type="non-terminal residue" evidence="15">
    <location>
        <position position="1"/>
    </location>
</feature>
<dbReference type="SMART" id="SM00490">
    <property type="entry name" value="HELICc"/>
    <property type="match status" value="1"/>
</dbReference>
<feature type="domain" description="Helicase C-terminal" evidence="14">
    <location>
        <begin position="409"/>
        <end position="552"/>
    </location>
</feature>
<dbReference type="EC" id="5.6.2.4" evidence="11"/>
<dbReference type="InterPro" id="IPR005259">
    <property type="entry name" value="PriA"/>
</dbReference>
<evidence type="ECO:0000259" key="13">
    <source>
        <dbReference type="PROSITE" id="PS51192"/>
    </source>
</evidence>
<keyword evidence="6" id="KW-0347">Helicase</keyword>
<accession>A0A382ERM0</accession>
<dbReference type="GO" id="GO:0006269">
    <property type="term" value="P:DNA replication, synthesis of primer"/>
    <property type="evidence" value="ECO:0007669"/>
    <property type="project" value="UniProtKB-KW"/>
</dbReference>
<keyword evidence="9" id="KW-0238">DNA-binding</keyword>
<keyword evidence="5" id="KW-0378">Hydrolase</keyword>
<sequence length="552" mass="61756">AGRVRLDRLILRFGQNARSAVGKLVDLMLLDRETVLQKSQVKPRFLYVPLATKLGIRTLKSDSFGRSFKQKELVATLASDKSLITMAEARSQFGSTVVKAALDKGFIEQRQERLFREPLEGRTYKTALPVKLNDEQQLSVKAIVEMLDKPHINPRSILLYGVTGSGKTEVYLDSVQHCLERGKKALVLVPEIALTPQTIERFASRFPGEIAVMHSGLSLGERFDQWWKIRGGEYNIVIGSRGAVFAPQPDLGLVVIDEEHEWTYKQNDSNPKYHARDVAMQLAGVTRAAVILGSASPDIESYIRARRERYRFAKLTKRFLPEARAQHGEGMDDLATVKVVDMREELRKGNRDIFSDSLHSAIDETISRGEQIILFLNRRGSSSFSQCRSCGHVIQCRSCDIALTYHSDDQRLACHYCGRRRRPIIECPSCKSASIGKYGIGTQAVTDRIRELFPEINVIRWDRDAATNTAQYEDILKTFRSGCSQILVGTQLIAKGHHLPGVTLVGVVSADIGLGIPDFRAGERAFQVLCQVAGRAGRGEYPGRVIIQTYQP</sequence>
<evidence type="ECO:0000256" key="5">
    <source>
        <dbReference type="ARBA" id="ARBA00022801"/>
    </source>
</evidence>
<keyword evidence="4" id="KW-0547">Nucleotide-binding</keyword>